<dbReference type="EMBL" id="AP023423">
    <property type="protein sequence ID" value="BCK88851.1"/>
    <property type="molecule type" value="Genomic_DNA"/>
</dbReference>
<protein>
    <submittedName>
        <fullName evidence="1">Uncharacterized protein</fullName>
    </submittedName>
</protein>
<keyword evidence="2" id="KW-1185">Reference proteome</keyword>
<gene>
    <name evidence="1" type="ORF">MIZ01_2657</name>
</gene>
<accession>A0AAN2C090</accession>
<reference evidence="1 2" key="1">
    <citation type="journal article" date="2022" name="Int. J. Syst. Evol. Microbiol.">
        <title>&lt;i&gt;Sideroxyarcus emersonii&lt;/i&gt; gen. nov. sp. nov., a neutrophilic, microaerobic iron- and thiosulfate-oxidizing bacterium isolated from iron-rich wetland sediment.</title>
        <authorList>
            <person name="Kato S."/>
            <person name="Itoh T."/>
            <person name="Iino T."/>
            <person name="Ohkuma M."/>
        </authorList>
    </citation>
    <scope>NUCLEOTIDE SEQUENCE [LARGE SCALE GENOMIC DNA]</scope>
    <source>
        <strain evidence="1 2">MIZ01</strain>
    </source>
</reference>
<dbReference type="KEGG" id="seme:MIZ01_2657"/>
<dbReference type="AlphaFoldDB" id="A0AAN2C090"/>
<name>A0AAN2C090_9PROT</name>
<dbReference type="Proteomes" id="UP001320326">
    <property type="component" value="Chromosome"/>
</dbReference>
<sequence>MSDQAESKNRAKFVELAEKRVSRAIKDIRLIGNLSNRSNYSYTQEEARKIVKALRDEVEAVKARFETKGGDVKAVFKL</sequence>
<dbReference type="RefSeq" id="WP_237247358.1">
    <property type="nucleotide sequence ID" value="NZ_AP023423.1"/>
</dbReference>
<evidence type="ECO:0000313" key="2">
    <source>
        <dbReference type="Proteomes" id="UP001320326"/>
    </source>
</evidence>
<evidence type="ECO:0000313" key="1">
    <source>
        <dbReference type="EMBL" id="BCK88851.1"/>
    </source>
</evidence>
<organism evidence="1 2">
    <name type="scientific">Sideroxyarcus emersonii</name>
    <dbReference type="NCBI Taxonomy" id="2764705"/>
    <lineage>
        <taxon>Bacteria</taxon>
        <taxon>Pseudomonadati</taxon>
        <taxon>Pseudomonadota</taxon>
        <taxon>Betaproteobacteria</taxon>
        <taxon>Nitrosomonadales</taxon>
        <taxon>Gallionellaceae</taxon>
        <taxon>Sideroxyarcus</taxon>
    </lineage>
</organism>
<proteinExistence type="predicted"/>